<gene>
    <name evidence="1" type="ORF">E2C01_030395</name>
</gene>
<keyword evidence="2" id="KW-1185">Reference proteome</keyword>
<evidence type="ECO:0000313" key="2">
    <source>
        <dbReference type="Proteomes" id="UP000324222"/>
    </source>
</evidence>
<dbReference type="AlphaFoldDB" id="A0A5B7EUR3"/>
<accession>A0A5B7EUR3</accession>
<proteinExistence type="predicted"/>
<name>A0A5B7EUR3_PORTR</name>
<comment type="caution">
    <text evidence="1">The sequence shown here is derived from an EMBL/GenBank/DDBJ whole genome shotgun (WGS) entry which is preliminary data.</text>
</comment>
<dbReference type="EMBL" id="VSRR010003636">
    <property type="protein sequence ID" value="MPC36926.1"/>
    <property type="molecule type" value="Genomic_DNA"/>
</dbReference>
<protein>
    <submittedName>
        <fullName evidence="1">Uncharacterized protein</fullName>
    </submittedName>
</protein>
<evidence type="ECO:0000313" key="1">
    <source>
        <dbReference type="EMBL" id="MPC36926.1"/>
    </source>
</evidence>
<organism evidence="1 2">
    <name type="scientific">Portunus trituberculatus</name>
    <name type="common">Swimming crab</name>
    <name type="synonym">Neptunus trituberculatus</name>
    <dbReference type="NCBI Taxonomy" id="210409"/>
    <lineage>
        <taxon>Eukaryota</taxon>
        <taxon>Metazoa</taxon>
        <taxon>Ecdysozoa</taxon>
        <taxon>Arthropoda</taxon>
        <taxon>Crustacea</taxon>
        <taxon>Multicrustacea</taxon>
        <taxon>Malacostraca</taxon>
        <taxon>Eumalacostraca</taxon>
        <taxon>Eucarida</taxon>
        <taxon>Decapoda</taxon>
        <taxon>Pleocyemata</taxon>
        <taxon>Brachyura</taxon>
        <taxon>Eubrachyura</taxon>
        <taxon>Portunoidea</taxon>
        <taxon>Portunidae</taxon>
        <taxon>Portuninae</taxon>
        <taxon>Portunus</taxon>
    </lineage>
</organism>
<reference evidence="1 2" key="1">
    <citation type="submission" date="2019-05" db="EMBL/GenBank/DDBJ databases">
        <title>Another draft genome of Portunus trituberculatus and its Hox gene families provides insights of decapod evolution.</title>
        <authorList>
            <person name="Jeong J.-H."/>
            <person name="Song I."/>
            <person name="Kim S."/>
            <person name="Choi T."/>
            <person name="Kim D."/>
            <person name="Ryu S."/>
            <person name="Kim W."/>
        </authorList>
    </citation>
    <scope>NUCLEOTIDE SEQUENCE [LARGE SCALE GENOMIC DNA]</scope>
    <source>
        <tissue evidence="1">Muscle</tissue>
    </source>
</reference>
<dbReference type="Proteomes" id="UP000324222">
    <property type="component" value="Unassembled WGS sequence"/>
</dbReference>
<sequence>MKQPHCSVLLARREEMRLPLDLVTGRPPEEELPQTAHKVVEMLQQRMEATRRQVANNRRLVGQTMTRRYQLHVYAVWDRGWRYKPHRKRGTTLKSLENYWERGKAVNQRLAAVTYKLTLPQASGRLWAVVVEEGCLWGQQRPPSSPDK</sequence>
<dbReference type="OrthoDB" id="6374606at2759"/>